<dbReference type="Gene3D" id="3.40.50.1010">
    <property type="entry name" value="5'-nuclease"/>
    <property type="match status" value="1"/>
</dbReference>
<dbReference type="EMBL" id="CAADFJ010000147">
    <property type="protein sequence ID" value="VFK03833.1"/>
    <property type="molecule type" value="Genomic_DNA"/>
</dbReference>
<gene>
    <name evidence="1" type="ORF">BECKH772A_GA0070896_101523</name>
    <name evidence="2" type="ORF">BECKH772B_GA0070898_101494</name>
    <name evidence="3" type="ORF">BECKH772C_GA0070978_101473</name>
</gene>
<dbReference type="EMBL" id="CAADFI010000149">
    <property type="protein sequence ID" value="VFJ99080.1"/>
    <property type="molecule type" value="Genomic_DNA"/>
</dbReference>
<name>A0A450V2P2_9GAMM</name>
<reference evidence="2" key="1">
    <citation type="submission" date="2019-02" db="EMBL/GenBank/DDBJ databases">
        <authorList>
            <person name="Gruber-Vodicka R. H."/>
            <person name="Seah K. B. B."/>
        </authorList>
    </citation>
    <scope>NUCLEOTIDE SEQUENCE</scope>
    <source>
        <strain evidence="3">BECK_SA2B12</strain>
        <strain evidence="1">BECK_SA2B15</strain>
        <strain evidence="2">BECK_SA2B20</strain>
    </source>
</reference>
<dbReference type="CDD" id="cd18687">
    <property type="entry name" value="PIN_VapC-like"/>
    <property type="match status" value="1"/>
</dbReference>
<organism evidence="2">
    <name type="scientific">Candidatus Kentrum eta</name>
    <dbReference type="NCBI Taxonomy" id="2126337"/>
    <lineage>
        <taxon>Bacteria</taxon>
        <taxon>Pseudomonadati</taxon>
        <taxon>Pseudomonadota</taxon>
        <taxon>Gammaproteobacteria</taxon>
        <taxon>Candidatus Kentrum</taxon>
    </lineage>
</organism>
<proteinExistence type="predicted"/>
<evidence type="ECO:0000313" key="2">
    <source>
        <dbReference type="EMBL" id="VFJ99080.1"/>
    </source>
</evidence>
<protein>
    <submittedName>
        <fullName evidence="2">PIN domain</fullName>
    </submittedName>
</protein>
<dbReference type="AlphaFoldDB" id="A0A450V2P2"/>
<dbReference type="EMBL" id="CAADFG010000152">
    <property type="protein sequence ID" value="VFJ99013.1"/>
    <property type="molecule type" value="Genomic_DNA"/>
</dbReference>
<sequence>MIAIESLQKMRKSVYVESSIVSYLTSRPSRDVVVAGHQVVTVEWWQLGRSAYEVFVSSLVIEEISAGDPAAAEERLEAIAGIPSISISADAQPIAEALISSKAIPTNSLRDALHIAIAATQDIDYLLTWNFKHINNANTRLLVSNTVSGFGYACPILCSPEELIGETDVE</sequence>
<evidence type="ECO:0000313" key="3">
    <source>
        <dbReference type="EMBL" id="VFK03833.1"/>
    </source>
</evidence>
<accession>A0A450V2P2</accession>
<dbReference type="SUPFAM" id="SSF88723">
    <property type="entry name" value="PIN domain-like"/>
    <property type="match status" value="1"/>
</dbReference>
<evidence type="ECO:0000313" key="1">
    <source>
        <dbReference type="EMBL" id="VFJ99013.1"/>
    </source>
</evidence>
<dbReference type="InterPro" id="IPR029060">
    <property type="entry name" value="PIN-like_dom_sf"/>
</dbReference>